<dbReference type="InterPro" id="IPR011577">
    <property type="entry name" value="Cyt_b561_bac/Ni-Hgenase"/>
</dbReference>
<feature type="domain" description="Cytochrome b561 bacterial/Ni-hydrogenase" evidence="7">
    <location>
        <begin position="7"/>
        <end position="175"/>
    </location>
</feature>
<sequence>MSQQQKVWDFAVRCFHWSQVLLIAGLWYTGEEGLMAQHQLLAYTLLALIVARIVWGGIGSSTAQFRQFAATPATAWRYLRKPYAVTGHNPASFYMIVLLLVLLSVQLISGMATYDNSYLSDGPLVSLLPAHWVDLASEIHEININILLAAIAVHIAAALWHSLRVHNVIKVMLTGMDVQQDKPQQLKNSSLFFVIFAAMLTLLYWWQGGKLVALL</sequence>
<dbReference type="PANTHER" id="PTHR30485:SF2">
    <property type="entry name" value="BLL0597 PROTEIN"/>
    <property type="match status" value="1"/>
</dbReference>
<evidence type="ECO:0000256" key="3">
    <source>
        <dbReference type="ARBA" id="ARBA00022692"/>
    </source>
</evidence>
<dbReference type="GO" id="GO:0020037">
    <property type="term" value="F:heme binding"/>
    <property type="evidence" value="ECO:0007669"/>
    <property type="project" value="TreeGrafter"/>
</dbReference>
<keyword evidence="3 6" id="KW-0812">Transmembrane</keyword>
<evidence type="ECO:0000256" key="1">
    <source>
        <dbReference type="ARBA" id="ARBA00004651"/>
    </source>
</evidence>
<dbReference type="GO" id="GO:0009055">
    <property type="term" value="F:electron transfer activity"/>
    <property type="evidence" value="ECO:0007669"/>
    <property type="project" value="InterPro"/>
</dbReference>
<dbReference type="GO" id="GO:0022904">
    <property type="term" value="P:respiratory electron transport chain"/>
    <property type="evidence" value="ECO:0007669"/>
    <property type="project" value="InterPro"/>
</dbReference>
<reference evidence="8" key="1">
    <citation type="submission" date="2019-04" db="EMBL/GenBank/DDBJ databases">
        <authorList>
            <person name="Brambilla D."/>
        </authorList>
    </citation>
    <scope>NUCLEOTIDE SEQUENCE</scope>
    <source>
        <strain evidence="8">BAL1</strain>
    </source>
</reference>
<feature type="transmembrane region" description="Helical" evidence="6">
    <location>
        <begin position="91"/>
        <end position="114"/>
    </location>
</feature>
<feature type="transmembrane region" description="Helical" evidence="6">
    <location>
        <begin position="142"/>
        <end position="163"/>
    </location>
</feature>
<dbReference type="Pfam" id="PF01292">
    <property type="entry name" value="Ni_hydr_CYTB"/>
    <property type="match status" value="1"/>
</dbReference>
<evidence type="ECO:0000256" key="4">
    <source>
        <dbReference type="ARBA" id="ARBA00022989"/>
    </source>
</evidence>
<dbReference type="GO" id="GO:0005886">
    <property type="term" value="C:plasma membrane"/>
    <property type="evidence" value="ECO:0007669"/>
    <property type="project" value="UniProtKB-SubCell"/>
</dbReference>
<dbReference type="AlphaFoldDB" id="A0A486XU78"/>
<comment type="subcellular location">
    <subcellularLocation>
        <location evidence="1">Cell membrane</location>
        <topology evidence="1">Multi-pass membrane protein</topology>
    </subcellularLocation>
</comment>
<feature type="transmembrane region" description="Helical" evidence="6">
    <location>
        <begin position="7"/>
        <end position="28"/>
    </location>
</feature>
<dbReference type="PANTHER" id="PTHR30485">
    <property type="entry name" value="NI/FE-HYDROGENASE 1 B-TYPE CYTOCHROME SUBUNIT"/>
    <property type="match status" value="1"/>
</dbReference>
<keyword evidence="5 6" id="KW-0472">Membrane</keyword>
<keyword evidence="4 6" id="KW-1133">Transmembrane helix</keyword>
<dbReference type="SUPFAM" id="SSF81342">
    <property type="entry name" value="Transmembrane di-heme cytochromes"/>
    <property type="match status" value="1"/>
</dbReference>
<evidence type="ECO:0000313" key="8">
    <source>
        <dbReference type="EMBL" id="VHO05461.1"/>
    </source>
</evidence>
<evidence type="ECO:0000256" key="6">
    <source>
        <dbReference type="SAM" id="Phobius"/>
    </source>
</evidence>
<accession>A0A486XU78</accession>
<evidence type="ECO:0000259" key="7">
    <source>
        <dbReference type="Pfam" id="PF01292"/>
    </source>
</evidence>
<feature type="transmembrane region" description="Helical" evidence="6">
    <location>
        <begin position="189"/>
        <end position="206"/>
    </location>
</feature>
<dbReference type="InterPro" id="IPR051542">
    <property type="entry name" value="Hydrogenase_cytochrome"/>
</dbReference>
<gene>
    <name evidence="8" type="ORF">BAL341_2545</name>
</gene>
<organism evidence="8">
    <name type="scientific">Rheinheimera sp. BAL341</name>
    <dbReference type="NCBI Taxonomy" id="1708203"/>
    <lineage>
        <taxon>Bacteria</taxon>
        <taxon>Pseudomonadati</taxon>
        <taxon>Pseudomonadota</taxon>
        <taxon>Gammaproteobacteria</taxon>
        <taxon>Chromatiales</taxon>
        <taxon>Chromatiaceae</taxon>
        <taxon>Rheinheimera</taxon>
    </lineage>
</organism>
<protein>
    <submittedName>
        <fullName evidence="8">Cytochrome b</fullName>
    </submittedName>
</protein>
<evidence type="ECO:0000256" key="5">
    <source>
        <dbReference type="ARBA" id="ARBA00023136"/>
    </source>
</evidence>
<dbReference type="Gene3D" id="1.20.950.20">
    <property type="entry name" value="Transmembrane di-heme cytochromes, Chain C"/>
    <property type="match status" value="1"/>
</dbReference>
<keyword evidence="2" id="KW-1003">Cell membrane</keyword>
<proteinExistence type="predicted"/>
<dbReference type="EMBL" id="CAAJGR010000128">
    <property type="protein sequence ID" value="VHO05461.1"/>
    <property type="molecule type" value="Genomic_DNA"/>
</dbReference>
<evidence type="ECO:0000256" key="2">
    <source>
        <dbReference type="ARBA" id="ARBA00022475"/>
    </source>
</evidence>
<dbReference type="InterPro" id="IPR016174">
    <property type="entry name" value="Di-haem_cyt_TM"/>
</dbReference>
<name>A0A486XU78_9GAMM</name>
<feature type="transmembrane region" description="Helical" evidence="6">
    <location>
        <begin position="40"/>
        <end position="58"/>
    </location>
</feature>